<protein>
    <submittedName>
        <fullName evidence="7">Regulatory protein, tetR family</fullName>
    </submittedName>
</protein>
<evidence type="ECO:0000313" key="8">
    <source>
        <dbReference type="Proteomes" id="UP000184452"/>
    </source>
</evidence>
<dbReference type="SUPFAM" id="SSF46689">
    <property type="entry name" value="Homeodomain-like"/>
    <property type="match status" value="1"/>
</dbReference>
<feature type="chain" id="PRO_5039142986" evidence="5">
    <location>
        <begin position="24"/>
        <end position="198"/>
    </location>
</feature>
<dbReference type="InterPro" id="IPR050109">
    <property type="entry name" value="HTH-type_TetR-like_transc_reg"/>
</dbReference>
<evidence type="ECO:0000256" key="1">
    <source>
        <dbReference type="ARBA" id="ARBA00023015"/>
    </source>
</evidence>
<dbReference type="PANTHER" id="PTHR30055:SF234">
    <property type="entry name" value="HTH-TYPE TRANSCRIPTIONAL REGULATOR BETI"/>
    <property type="match status" value="1"/>
</dbReference>
<evidence type="ECO:0000256" key="5">
    <source>
        <dbReference type="SAM" id="SignalP"/>
    </source>
</evidence>
<dbReference type="RefSeq" id="WP_073377740.1">
    <property type="nucleotide sequence ID" value="NZ_FQZK01000004.1"/>
</dbReference>
<gene>
    <name evidence="7" type="ORF">SAMN05421803_10463</name>
</gene>
<evidence type="ECO:0000256" key="3">
    <source>
        <dbReference type="ARBA" id="ARBA00023163"/>
    </source>
</evidence>
<evidence type="ECO:0000256" key="2">
    <source>
        <dbReference type="ARBA" id="ARBA00023125"/>
    </source>
</evidence>
<evidence type="ECO:0000256" key="4">
    <source>
        <dbReference type="PROSITE-ProRule" id="PRU00335"/>
    </source>
</evidence>
<dbReference type="STRING" id="758803.SAMN05421803_10463"/>
<feature type="domain" description="HTH tetR-type" evidence="6">
    <location>
        <begin position="6"/>
        <end position="66"/>
    </location>
</feature>
<reference evidence="7 8" key="1">
    <citation type="submission" date="2016-11" db="EMBL/GenBank/DDBJ databases">
        <authorList>
            <person name="Jaros S."/>
            <person name="Januszkiewicz K."/>
            <person name="Wedrychowicz H."/>
        </authorList>
    </citation>
    <scope>NUCLEOTIDE SEQUENCE [LARGE SCALE GENOMIC DNA]</scope>
    <source>
        <strain evidence="7 8">CGMCC 4.5723</strain>
    </source>
</reference>
<sequence>MGRPARFDSGVLVAAATALAARAGPGAVTMAAVAREAGAPSGSVYHRFPGRPALLAAVRLDALADFQEGVHEALAAEDPLEAAVGAARHVLSWSRGSPDRARVLLYSDADFEAPRWPAAERVRRDRGNARLGAALAGAAERLRAPGEGAGPALERVRTAVADLPLALVRRYLADGGTVPARAEEAAADAAYRLLAPRP</sequence>
<dbReference type="Gene3D" id="1.10.357.10">
    <property type="entry name" value="Tetracycline Repressor, domain 2"/>
    <property type="match status" value="1"/>
</dbReference>
<dbReference type="InterPro" id="IPR009057">
    <property type="entry name" value="Homeodomain-like_sf"/>
</dbReference>
<feature type="signal peptide" evidence="5">
    <location>
        <begin position="1"/>
        <end position="23"/>
    </location>
</feature>
<accession>A0A1M6H778</accession>
<keyword evidence="5" id="KW-0732">Signal</keyword>
<dbReference type="EMBL" id="FQZK01000004">
    <property type="protein sequence ID" value="SHJ18057.1"/>
    <property type="molecule type" value="Genomic_DNA"/>
</dbReference>
<evidence type="ECO:0000259" key="6">
    <source>
        <dbReference type="PROSITE" id="PS50977"/>
    </source>
</evidence>
<dbReference type="PROSITE" id="PS50977">
    <property type="entry name" value="HTH_TETR_2"/>
    <property type="match status" value="1"/>
</dbReference>
<name>A0A1M6H778_9ACTN</name>
<feature type="DNA-binding region" description="H-T-H motif" evidence="4">
    <location>
        <begin position="29"/>
        <end position="48"/>
    </location>
</feature>
<dbReference type="AlphaFoldDB" id="A0A1M6H778"/>
<evidence type="ECO:0000313" key="7">
    <source>
        <dbReference type="EMBL" id="SHJ18057.1"/>
    </source>
</evidence>
<dbReference type="PANTHER" id="PTHR30055">
    <property type="entry name" value="HTH-TYPE TRANSCRIPTIONAL REGULATOR RUTR"/>
    <property type="match status" value="1"/>
</dbReference>
<keyword evidence="2 4" id="KW-0238">DNA-binding</keyword>
<organism evidence="7 8">
    <name type="scientific">Nocardiopsis flavescens</name>
    <dbReference type="NCBI Taxonomy" id="758803"/>
    <lineage>
        <taxon>Bacteria</taxon>
        <taxon>Bacillati</taxon>
        <taxon>Actinomycetota</taxon>
        <taxon>Actinomycetes</taxon>
        <taxon>Streptosporangiales</taxon>
        <taxon>Nocardiopsidaceae</taxon>
        <taxon>Nocardiopsis</taxon>
    </lineage>
</organism>
<dbReference type="Pfam" id="PF00440">
    <property type="entry name" value="TetR_N"/>
    <property type="match status" value="1"/>
</dbReference>
<dbReference type="GO" id="GO:0000976">
    <property type="term" value="F:transcription cis-regulatory region binding"/>
    <property type="evidence" value="ECO:0007669"/>
    <property type="project" value="TreeGrafter"/>
</dbReference>
<dbReference type="OrthoDB" id="8701707at2"/>
<dbReference type="GO" id="GO:0003700">
    <property type="term" value="F:DNA-binding transcription factor activity"/>
    <property type="evidence" value="ECO:0007669"/>
    <property type="project" value="TreeGrafter"/>
</dbReference>
<keyword evidence="3" id="KW-0804">Transcription</keyword>
<dbReference type="InterPro" id="IPR001647">
    <property type="entry name" value="HTH_TetR"/>
</dbReference>
<proteinExistence type="predicted"/>
<keyword evidence="8" id="KW-1185">Reference proteome</keyword>
<dbReference type="Proteomes" id="UP000184452">
    <property type="component" value="Unassembled WGS sequence"/>
</dbReference>
<keyword evidence="1" id="KW-0805">Transcription regulation</keyword>